<feature type="binding site" evidence="7">
    <location>
        <position position="58"/>
    </location>
    <ligand>
        <name>Fe-coproporphyrin III</name>
        <dbReference type="ChEBI" id="CHEBI:68438"/>
    </ligand>
</feature>
<comment type="caution">
    <text evidence="10">The sequence shown here is derived from an EMBL/GenBank/DDBJ whole genome shotgun (WGS) entry which is preliminary data.</text>
</comment>
<feature type="binding site" evidence="7">
    <location>
        <position position="127"/>
    </location>
    <ligand>
        <name>Fe-coproporphyrin III</name>
        <dbReference type="ChEBI" id="CHEBI:68438"/>
    </ligand>
</feature>
<dbReference type="GO" id="GO:0046872">
    <property type="term" value="F:metal ion binding"/>
    <property type="evidence" value="ECO:0007669"/>
    <property type="project" value="UniProtKB-KW"/>
</dbReference>
<name>A0A9X1QRR1_9CORY</name>
<evidence type="ECO:0000256" key="3">
    <source>
        <dbReference type="ARBA" id="ARBA00023133"/>
    </source>
</evidence>
<dbReference type="GO" id="GO:0005737">
    <property type="term" value="C:cytoplasm"/>
    <property type="evidence" value="ECO:0007669"/>
    <property type="project" value="UniProtKB-SubCell"/>
</dbReference>
<keyword evidence="2 7" id="KW-0408">Iron</keyword>
<organism evidence="10 11">
    <name type="scientific">Corynebacterium uropygiale</name>
    <dbReference type="NCBI Taxonomy" id="1775911"/>
    <lineage>
        <taxon>Bacteria</taxon>
        <taxon>Bacillati</taxon>
        <taxon>Actinomycetota</taxon>
        <taxon>Actinomycetes</taxon>
        <taxon>Mycobacteriales</taxon>
        <taxon>Corynebacteriaceae</taxon>
        <taxon>Corynebacterium</taxon>
    </lineage>
</organism>
<evidence type="ECO:0000256" key="1">
    <source>
        <dbReference type="ARBA" id="ARBA00004744"/>
    </source>
</evidence>
<keyword evidence="4 7" id="KW-0456">Lyase</keyword>
<gene>
    <name evidence="7" type="primary">cpfC</name>
    <name evidence="10" type="ORF">L1O03_05445</name>
</gene>
<keyword evidence="7" id="KW-0479">Metal-binding</keyword>
<comment type="catalytic activity">
    <reaction evidence="6">
        <text>Fe-coproporphyrin III + 2 H(+) = coproporphyrin III + Fe(2+)</text>
        <dbReference type="Rhea" id="RHEA:49572"/>
        <dbReference type="ChEBI" id="CHEBI:15378"/>
        <dbReference type="ChEBI" id="CHEBI:29033"/>
        <dbReference type="ChEBI" id="CHEBI:68438"/>
        <dbReference type="ChEBI" id="CHEBI:131725"/>
        <dbReference type="EC" id="4.99.1.9"/>
    </reaction>
    <physiologicalReaction direction="right-to-left" evidence="6">
        <dbReference type="Rhea" id="RHEA:49574"/>
    </physiologicalReaction>
</comment>
<evidence type="ECO:0000313" key="11">
    <source>
        <dbReference type="Proteomes" id="UP001139336"/>
    </source>
</evidence>
<evidence type="ECO:0000256" key="8">
    <source>
        <dbReference type="RuleBase" id="RU004185"/>
    </source>
</evidence>
<feature type="region of interest" description="Disordered" evidence="9">
    <location>
        <begin position="362"/>
        <end position="388"/>
    </location>
</feature>
<comment type="caution">
    <text evidence="7">Lacks conserved residue(s) required for the propagation of feature annotation.</text>
</comment>
<dbReference type="SUPFAM" id="SSF53800">
    <property type="entry name" value="Chelatase"/>
    <property type="match status" value="1"/>
</dbReference>
<dbReference type="InterPro" id="IPR001015">
    <property type="entry name" value="Ferrochelatase"/>
</dbReference>
<keyword evidence="3 7" id="KW-0350">Heme biosynthesis</keyword>
<evidence type="ECO:0000256" key="4">
    <source>
        <dbReference type="ARBA" id="ARBA00023239"/>
    </source>
</evidence>
<keyword evidence="7" id="KW-0963">Cytoplasm</keyword>
<evidence type="ECO:0000256" key="6">
    <source>
        <dbReference type="ARBA" id="ARBA00024536"/>
    </source>
</evidence>
<comment type="pathway">
    <text evidence="1 7">Porphyrin-containing compound metabolism; protoheme biosynthesis.</text>
</comment>
<comment type="function">
    <text evidence="7">Involved in coproporphyrin-dependent heme b biosynthesis. Catalyzes the insertion of ferrous iron into coproporphyrin III to form Fe-coproporphyrin III.</text>
</comment>
<dbReference type="PANTHER" id="PTHR11108:SF1">
    <property type="entry name" value="FERROCHELATASE, MITOCHONDRIAL"/>
    <property type="match status" value="1"/>
</dbReference>
<dbReference type="EC" id="4.99.1.9" evidence="7"/>
<keyword evidence="11" id="KW-1185">Reference proteome</keyword>
<protein>
    <recommendedName>
        <fullName evidence="7">Coproporphyrin III ferrochelatase</fullName>
        <ecNumber evidence="7">4.99.1.9</ecNumber>
    </recommendedName>
</protein>
<comment type="similarity">
    <text evidence="7 8">Belongs to the ferrochelatase family.</text>
</comment>
<dbReference type="InterPro" id="IPR033644">
    <property type="entry name" value="Ferrochelatase_C"/>
</dbReference>
<dbReference type="GO" id="GO:0006783">
    <property type="term" value="P:heme biosynthetic process"/>
    <property type="evidence" value="ECO:0007669"/>
    <property type="project" value="UniProtKB-UniRule"/>
</dbReference>
<dbReference type="NCBIfam" id="NF000689">
    <property type="entry name" value="PRK00035.2-1"/>
    <property type="match status" value="1"/>
</dbReference>
<dbReference type="CDD" id="cd00419">
    <property type="entry name" value="Ferrochelatase_C"/>
    <property type="match status" value="1"/>
</dbReference>
<evidence type="ECO:0000256" key="2">
    <source>
        <dbReference type="ARBA" id="ARBA00023004"/>
    </source>
</evidence>
<reference evidence="10" key="1">
    <citation type="submission" date="2022-01" db="EMBL/GenBank/DDBJ databases">
        <title>Corynebacterium sp. nov isolated from isolated from the feces of the greater white-fronted geese (Anser albifrons) at Poyang Lake, PR China.</title>
        <authorList>
            <person name="Liu Q."/>
        </authorList>
    </citation>
    <scope>NUCLEOTIDE SEQUENCE</scope>
    <source>
        <strain evidence="10">JCM 32435</strain>
    </source>
</reference>
<evidence type="ECO:0000256" key="7">
    <source>
        <dbReference type="HAMAP-Rule" id="MF_00323"/>
    </source>
</evidence>
<dbReference type="HAMAP" id="MF_00323">
    <property type="entry name" value="Ferrochelatase"/>
    <property type="match status" value="1"/>
</dbReference>
<dbReference type="AlphaFoldDB" id="A0A9X1QRR1"/>
<proteinExistence type="inferred from homology"/>
<sequence>MTAPSSDVYDALLLLSFGGPEGPEEVLPFLENVTRGRGIPRDRLREVGEHYYHFGGVSPLNRLNREIIEHLEAALRERGDDLPVYFGNRNWHPFAEEAVAQMSRDGVRRAVVLATSAWGGYSACRQYDEDIQRMKEHLAADGLADIHFLKLRQFYDHPLFIDAQAASLRAAYAKVGVEDPAAVDPHRTRLIFTAHSVPVAADRAAGGQEAPQLYSRQIAEAARLVAEELGVEDYDVAWQSRSGAAHIPWLEPDVVDHLGSLLGGGSLETIVVCPLGFLSDHMEVVWDLDTELADAAKEAQIGMVRADTVGGFPQFTQLVLELLDEVREGTTPRRLGSLPAAGQTLDGAPCAGGCCVNPRPRHLGNSGHPGHPGTAHVTGRPQREERIS</sequence>
<dbReference type="Proteomes" id="UP001139336">
    <property type="component" value="Unassembled WGS sequence"/>
</dbReference>
<keyword evidence="5 7" id="KW-0627">Porphyrin biosynthesis</keyword>
<feature type="binding site" evidence="7">
    <location>
        <position position="283"/>
    </location>
    <ligand>
        <name>Fe(2+)</name>
        <dbReference type="ChEBI" id="CHEBI:29033"/>
    </ligand>
</feature>
<dbReference type="CDD" id="cd03411">
    <property type="entry name" value="Ferrochelatase_N"/>
    <property type="match status" value="1"/>
</dbReference>
<dbReference type="Gene3D" id="3.40.50.1400">
    <property type="match status" value="2"/>
</dbReference>
<evidence type="ECO:0000313" key="10">
    <source>
        <dbReference type="EMBL" id="MCF4006623.1"/>
    </source>
</evidence>
<comment type="subcellular location">
    <subcellularLocation>
        <location evidence="7">Cytoplasm</location>
    </subcellularLocation>
</comment>
<dbReference type="Pfam" id="PF00762">
    <property type="entry name" value="Ferrochelatase"/>
    <property type="match status" value="1"/>
</dbReference>
<evidence type="ECO:0000256" key="9">
    <source>
        <dbReference type="SAM" id="MobiDB-lite"/>
    </source>
</evidence>
<dbReference type="EMBL" id="JAKGSI010000002">
    <property type="protein sequence ID" value="MCF4006623.1"/>
    <property type="molecule type" value="Genomic_DNA"/>
</dbReference>
<evidence type="ECO:0000256" key="5">
    <source>
        <dbReference type="ARBA" id="ARBA00023244"/>
    </source>
</evidence>
<accession>A0A9X1QRR1</accession>
<dbReference type="RefSeq" id="WP_236118410.1">
    <property type="nucleotide sequence ID" value="NZ_JAKGSI010000002.1"/>
</dbReference>
<dbReference type="InterPro" id="IPR033659">
    <property type="entry name" value="Ferrochelatase_N"/>
</dbReference>
<feature type="binding site" evidence="7">
    <location>
        <position position="195"/>
    </location>
    <ligand>
        <name>Fe(2+)</name>
        <dbReference type="ChEBI" id="CHEBI:29033"/>
    </ligand>
</feature>
<dbReference type="PANTHER" id="PTHR11108">
    <property type="entry name" value="FERROCHELATASE"/>
    <property type="match status" value="1"/>
</dbReference>
<dbReference type="GO" id="GO:0004325">
    <property type="term" value="F:ferrochelatase activity"/>
    <property type="evidence" value="ECO:0007669"/>
    <property type="project" value="UniProtKB-UniRule"/>
</dbReference>